<organism evidence="1 2">
    <name type="scientific">Rhodococcus qingshengii</name>
    <dbReference type="NCBI Taxonomy" id="334542"/>
    <lineage>
        <taxon>Bacteria</taxon>
        <taxon>Bacillati</taxon>
        <taxon>Actinomycetota</taxon>
        <taxon>Actinomycetes</taxon>
        <taxon>Mycobacteriales</taxon>
        <taxon>Nocardiaceae</taxon>
        <taxon>Rhodococcus</taxon>
        <taxon>Rhodococcus erythropolis group</taxon>
    </lineage>
</organism>
<dbReference type="EMBL" id="JARDXE010000036">
    <property type="protein sequence ID" value="MDE8649908.1"/>
    <property type="molecule type" value="Genomic_DNA"/>
</dbReference>
<proteinExistence type="predicted"/>
<sequence>MTEADAGSKYEVMGWLHATARMPPASVQKATNKFGCCTDMFTHHRSGAIDIAVDYCVNNFTVLLVRMIESGPHEGNHSQQVFVEDELDVGYCFDQRMTSAQIGDIAMEVAIGPPEVSSASLDCSGTISQSFLLSAGKVSARREAGRAGLQHRPEQQHVEQASAHLVGKQRRVNDSVGWLPNDDATAGTPALSAHVASLLESADHRT</sequence>
<accession>A0AAW6LRV8</accession>
<evidence type="ECO:0000313" key="1">
    <source>
        <dbReference type="EMBL" id="MDE8649908.1"/>
    </source>
</evidence>
<reference evidence="1" key="1">
    <citation type="submission" date="2023-02" db="EMBL/GenBank/DDBJ databases">
        <title>A novel hydrolase synthesized by Rhodococcus erythropolis HQ is responsible for the detoxification of Zearalenone.</title>
        <authorList>
            <person name="Hu J."/>
            <person name="Xu J."/>
        </authorList>
    </citation>
    <scope>NUCLEOTIDE SEQUENCE</scope>
    <source>
        <strain evidence="1">HQ</strain>
    </source>
</reference>
<dbReference type="AlphaFoldDB" id="A0AAW6LRV8"/>
<comment type="caution">
    <text evidence="1">The sequence shown here is derived from an EMBL/GenBank/DDBJ whole genome shotgun (WGS) entry which is preliminary data.</text>
</comment>
<name>A0AAW6LRV8_RHOSG</name>
<dbReference type="Proteomes" id="UP001217325">
    <property type="component" value="Unassembled WGS sequence"/>
</dbReference>
<gene>
    <name evidence="1" type="ORF">PXH69_33630</name>
</gene>
<evidence type="ECO:0000313" key="2">
    <source>
        <dbReference type="Proteomes" id="UP001217325"/>
    </source>
</evidence>
<protein>
    <submittedName>
        <fullName evidence="1">Uncharacterized protein</fullName>
    </submittedName>
</protein>